<keyword evidence="4" id="KW-1185">Reference proteome</keyword>
<dbReference type="InterPro" id="IPR013830">
    <property type="entry name" value="SGNH_hydro"/>
</dbReference>
<keyword evidence="1" id="KW-0812">Transmembrane</keyword>
<dbReference type="EMBL" id="JACHMH010000001">
    <property type="protein sequence ID" value="MBB4674125.1"/>
    <property type="molecule type" value="Genomic_DNA"/>
</dbReference>
<dbReference type="CDD" id="cd01836">
    <property type="entry name" value="FeeA_FeeB_like"/>
    <property type="match status" value="1"/>
</dbReference>
<dbReference type="GO" id="GO:0004622">
    <property type="term" value="F:phosphatidylcholine lysophospholipase activity"/>
    <property type="evidence" value="ECO:0007669"/>
    <property type="project" value="TreeGrafter"/>
</dbReference>
<evidence type="ECO:0000313" key="3">
    <source>
        <dbReference type="EMBL" id="MBB4674125.1"/>
    </source>
</evidence>
<proteinExistence type="predicted"/>
<dbReference type="PANTHER" id="PTHR30383:SF5">
    <property type="entry name" value="SGNH HYDROLASE-TYPE ESTERASE DOMAIN-CONTAINING PROTEIN"/>
    <property type="match status" value="1"/>
</dbReference>
<dbReference type="InterPro" id="IPR036514">
    <property type="entry name" value="SGNH_hydro_sf"/>
</dbReference>
<keyword evidence="1" id="KW-1133">Transmembrane helix</keyword>
<evidence type="ECO:0000256" key="1">
    <source>
        <dbReference type="SAM" id="Phobius"/>
    </source>
</evidence>
<comment type="caution">
    <text evidence="3">The sequence shown here is derived from an EMBL/GenBank/DDBJ whole genome shotgun (WGS) entry which is preliminary data.</text>
</comment>
<dbReference type="AlphaFoldDB" id="A0A7W7C408"/>
<dbReference type="PANTHER" id="PTHR30383">
    <property type="entry name" value="THIOESTERASE 1/PROTEASE 1/LYSOPHOSPHOLIPASE L1"/>
    <property type="match status" value="1"/>
</dbReference>
<dbReference type="Proteomes" id="UP000533598">
    <property type="component" value="Unassembled WGS sequence"/>
</dbReference>
<keyword evidence="1" id="KW-0472">Membrane</keyword>
<dbReference type="RefSeq" id="WP_185000156.1">
    <property type="nucleotide sequence ID" value="NZ_BAAAUI010000011.1"/>
</dbReference>
<evidence type="ECO:0000313" key="4">
    <source>
        <dbReference type="Proteomes" id="UP000533598"/>
    </source>
</evidence>
<dbReference type="InterPro" id="IPR051532">
    <property type="entry name" value="Ester_Hydrolysis_Enzymes"/>
</dbReference>
<feature type="domain" description="SGNH hydrolase-type esterase" evidence="2">
    <location>
        <begin position="76"/>
        <end position="253"/>
    </location>
</feature>
<dbReference type="SUPFAM" id="SSF52266">
    <property type="entry name" value="SGNH hydrolase"/>
    <property type="match status" value="1"/>
</dbReference>
<sequence>MFGLRILRAAVFTAGAVGGLSGAAYGLLSEQSKRARKIIGVPAAPLRADGVYLPDGSGPHAPADPRITGDPLVFAVLGDSSAAGVGCDTTEELPGVLLARGLAAESERPVRLLTHAISGATSRELAGQTEAALLTPPEVALVIIGGNDVTARLGPAACALMLGAAVRRLTETGVAVVVGTCPDLGAIRPIAQPLRALVRSWSLTLARAQRRAVVGAGGRAVPLADLLSPEFLTRPSELFSKDMFHPSAAGYAAAVDLLLPELCVAASVWDGGPLPDRPTRSAAAEARRPTAKLVAGLNRRLKRVPPATSHSAAVTGQ</sequence>
<name>A0A7W7C408_9PSEU</name>
<organism evidence="3 4">
    <name type="scientific">Crossiella cryophila</name>
    <dbReference type="NCBI Taxonomy" id="43355"/>
    <lineage>
        <taxon>Bacteria</taxon>
        <taxon>Bacillati</taxon>
        <taxon>Actinomycetota</taxon>
        <taxon>Actinomycetes</taxon>
        <taxon>Pseudonocardiales</taxon>
        <taxon>Pseudonocardiaceae</taxon>
        <taxon>Crossiella</taxon>
    </lineage>
</organism>
<protein>
    <submittedName>
        <fullName evidence="3">Lysophospholipase L1-like esterase</fullName>
    </submittedName>
</protein>
<dbReference type="Pfam" id="PF13472">
    <property type="entry name" value="Lipase_GDSL_2"/>
    <property type="match status" value="1"/>
</dbReference>
<reference evidence="3 4" key="1">
    <citation type="submission" date="2020-08" db="EMBL/GenBank/DDBJ databases">
        <title>Sequencing the genomes of 1000 actinobacteria strains.</title>
        <authorList>
            <person name="Klenk H.-P."/>
        </authorList>
    </citation>
    <scope>NUCLEOTIDE SEQUENCE [LARGE SCALE GENOMIC DNA]</scope>
    <source>
        <strain evidence="3 4">DSM 44230</strain>
    </source>
</reference>
<gene>
    <name evidence="3" type="ORF">HNR67_000243</name>
</gene>
<feature type="transmembrane region" description="Helical" evidence="1">
    <location>
        <begin position="6"/>
        <end position="28"/>
    </location>
</feature>
<dbReference type="Gene3D" id="3.40.50.1110">
    <property type="entry name" value="SGNH hydrolase"/>
    <property type="match status" value="1"/>
</dbReference>
<evidence type="ECO:0000259" key="2">
    <source>
        <dbReference type="Pfam" id="PF13472"/>
    </source>
</evidence>
<accession>A0A7W7C408</accession>